<dbReference type="OrthoDB" id="5288992at2"/>
<name>A0A318KLE4_9NEIS</name>
<dbReference type="GO" id="GO:0006402">
    <property type="term" value="P:mRNA catabolic process"/>
    <property type="evidence" value="ECO:0007669"/>
    <property type="project" value="TreeGrafter"/>
</dbReference>
<evidence type="ECO:0000313" key="2">
    <source>
        <dbReference type="EMBL" id="PXX76105.1"/>
    </source>
</evidence>
<evidence type="ECO:0000313" key="3">
    <source>
        <dbReference type="Proteomes" id="UP000247555"/>
    </source>
</evidence>
<dbReference type="GO" id="GO:0004540">
    <property type="term" value="F:RNA nuclease activity"/>
    <property type="evidence" value="ECO:0007669"/>
    <property type="project" value="InterPro"/>
</dbReference>
<dbReference type="Proteomes" id="UP000247555">
    <property type="component" value="Unassembled WGS sequence"/>
</dbReference>
<sequence length="650" mass="71456">MNVFYEEDGGFKVGAVMSSTDASLQVEAPHGKRSKIKTAHVLLKFTSPLADFLPQAETAAADIDVDFLWECCGADEFQFEALAADYWGHAPSAIEAAAIALRLHGAPMYFYRKGRGHYKAAPEDTLKAALAGQEKRRQQQLQIDEWAAQLRAGNIPEALRSQLMTLLHRPDKNTLEWKALDAASRDANQPPLRLVAAAGGIPSVPDYLLAGFLMEHFPKGRGFSAYAPAQAPGELVDAGVQAFSIDDAATTEIDDAFSLTRLDNGNWRVGVHIAAPTLGIGVDSELEKLVYNRLSTVYFPGDKITMLPDDAVNAFTLKEGQHCPAVSMYLEVAPDFTVLSHESRVEQVFVAANLRHDTLEPLFNEDTLANDPGVDYPYKAELRWLWEFANALEVRRGKADPTRPPQLDYNFAIEDGKVIITRRKRGAPMDKLVSELMILVNCEWGGELDRAGFPAIYRAQTQGKVKMVTTAQPHVGLGVAQYAWSSSPLRRAVDFVNQRQLVAMIRGEPAAFPPGDARLYAILRDFDAAYSAYNQFQDQMERFWCLRWFTQEGVSEPIATYVKEDLVRIDGLPMATRLSGLPDGLQAGDKVRLAIVRIDELTLDIEYRVLGRLDGAAPEPVALDDAVDNVADIEAASMAEALSATDGAAS</sequence>
<dbReference type="InterPro" id="IPR001900">
    <property type="entry name" value="RNase_II/R"/>
</dbReference>
<protein>
    <submittedName>
        <fullName evidence="2">Exoribonuclease-2</fullName>
    </submittedName>
</protein>
<dbReference type="SUPFAM" id="SSF50249">
    <property type="entry name" value="Nucleic acid-binding proteins"/>
    <property type="match status" value="1"/>
</dbReference>
<feature type="domain" description="RNB" evidence="1">
    <location>
        <begin position="235"/>
        <end position="507"/>
    </location>
</feature>
<dbReference type="GO" id="GO:0003723">
    <property type="term" value="F:RNA binding"/>
    <property type="evidence" value="ECO:0007669"/>
    <property type="project" value="InterPro"/>
</dbReference>
<dbReference type="InterPro" id="IPR050180">
    <property type="entry name" value="RNR_Ribonuclease"/>
</dbReference>
<proteinExistence type="predicted"/>
<dbReference type="PANTHER" id="PTHR23355:SF9">
    <property type="entry name" value="DIS3-LIKE EXONUCLEASE 2"/>
    <property type="match status" value="1"/>
</dbReference>
<dbReference type="SMART" id="SM00955">
    <property type="entry name" value="RNB"/>
    <property type="match status" value="1"/>
</dbReference>
<dbReference type="Pfam" id="PF00773">
    <property type="entry name" value="RNB"/>
    <property type="match status" value="1"/>
</dbReference>
<dbReference type="InterPro" id="IPR012340">
    <property type="entry name" value="NA-bd_OB-fold"/>
</dbReference>
<dbReference type="RefSeq" id="WP_110391673.1">
    <property type="nucleotide sequence ID" value="NZ_QJKI01000022.1"/>
</dbReference>
<evidence type="ECO:0000259" key="1">
    <source>
        <dbReference type="SMART" id="SM00955"/>
    </source>
</evidence>
<dbReference type="EMBL" id="QJKI01000022">
    <property type="protein sequence ID" value="PXX76105.1"/>
    <property type="molecule type" value="Genomic_DNA"/>
</dbReference>
<keyword evidence="3" id="KW-1185">Reference proteome</keyword>
<dbReference type="GO" id="GO:0005829">
    <property type="term" value="C:cytosol"/>
    <property type="evidence" value="ECO:0007669"/>
    <property type="project" value="TreeGrafter"/>
</dbReference>
<comment type="caution">
    <text evidence="2">The sequence shown here is derived from an EMBL/GenBank/DDBJ whole genome shotgun (WGS) entry which is preliminary data.</text>
</comment>
<organism evidence="2 3">
    <name type="scientific">Rivihabitans pingtungensis</name>
    <dbReference type="NCBI Taxonomy" id="1054498"/>
    <lineage>
        <taxon>Bacteria</taxon>
        <taxon>Pseudomonadati</taxon>
        <taxon>Pseudomonadota</taxon>
        <taxon>Betaproteobacteria</taxon>
        <taxon>Neisseriales</taxon>
        <taxon>Aquaspirillaceae</taxon>
        <taxon>Rivihabitans</taxon>
    </lineage>
</organism>
<gene>
    <name evidence="2" type="ORF">DFR34_1229</name>
</gene>
<accession>A0A318KLE4</accession>
<reference evidence="2 3" key="1">
    <citation type="submission" date="2018-05" db="EMBL/GenBank/DDBJ databases">
        <title>Genomic Encyclopedia of Type Strains, Phase IV (KMG-IV): sequencing the most valuable type-strain genomes for metagenomic binning, comparative biology and taxonomic classification.</title>
        <authorList>
            <person name="Goeker M."/>
        </authorList>
    </citation>
    <scope>NUCLEOTIDE SEQUENCE [LARGE SCALE GENOMIC DNA]</scope>
    <source>
        <strain evidence="2 3">DSM 29661</strain>
    </source>
</reference>
<dbReference type="PANTHER" id="PTHR23355">
    <property type="entry name" value="RIBONUCLEASE"/>
    <property type="match status" value="1"/>
</dbReference>
<dbReference type="AlphaFoldDB" id="A0A318KLE4"/>